<evidence type="ECO:0000256" key="5">
    <source>
        <dbReference type="ARBA" id="ARBA00023136"/>
    </source>
</evidence>
<keyword evidence="8" id="KW-1185">Reference proteome</keyword>
<dbReference type="InterPro" id="IPR001851">
    <property type="entry name" value="ABC_transp_permease"/>
</dbReference>
<feature type="transmembrane region" description="Helical" evidence="6">
    <location>
        <begin position="330"/>
        <end position="353"/>
    </location>
</feature>
<dbReference type="OrthoDB" id="30958at2157"/>
<keyword evidence="2" id="KW-1003">Cell membrane</keyword>
<keyword evidence="4 6" id="KW-1133">Transmembrane helix</keyword>
<feature type="transmembrane region" description="Helical" evidence="6">
    <location>
        <begin position="151"/>
        <end position="170"/>
    </location>
</feature>
<dbReference type="InterPro" id="IPR043428">
    <property type="entry name" value="LivM-like"/>
</dbReference>
<evidence type="ECO:0000313" key="7">
    <source>
        <dbReference type="EMBL" id="RQG98950.1"/>
    </source>
</evidence>
<evidence type="ECO:0000256" key="1">
    <source>
        <dbReference type="ARBA" id="ARBA00004651"/>
    </source>
</evidence>
<feature type="transmembrane region" description="Helical" evidence="6">
    <location>
        <begin position="123"/>
        <end position="145"/>
    </location>
</feature>
<feature type="transmembrane region" description="Helical" evidence="6">
    <location>
        <begin position="73"/>
        <end position="92"/>
    </location>
</feature>
<keyword evidence="5 6" id="KW-0472">Membrane</keyword>
<gene>
    <name evidence="7" type="ORF">EA472_15495</name>
</gene>
<evidence type="ECO:0000313" key="8">
    <source>
        <dbReference type="Proteomes" id="UP000281431"/>
    </source>
</evidence>
<evidence type="ECO:0000256" key="2">
    <source>
        <dbReference type="ARBA" id="ARBA00022475"/>
    </source>
</evidence>
<dbReference type="Pfam" id="PF02653">
    <property type="entry name" value="BPD_transp_2"/>
    <property type="match status" value="1"/>
</dbReference>
<dbReference type="AlphaFoldDB" id="A0A3N6MN94"/>
<feature type="transmembrane region" description="Helical" evidence="6">
    <location>
        <begin position="98"/>
        <end position="116"/>
    </location>
</feature>
<evidence type="ECO:0000256" key="4">
    <source>
        <dbReference type="ARBA" id="ARBA00022989"/>
    </source>
</evidence>
<feature type="transmembrane region" description="Helical" evidence="6">
    <location>
        <begin position="259"/>
        <end position="277"/>
    </location>
</feature>
<dbReference type="PANTHER" id="PTHR30482">
    <property type="entry name" value="HIGH-AFFINITY BRANCHED-CHAIN AMINO ACID TRANSPORT SYSTEM PERMEASE"/>
    <property type="match status" value="1"/>
</dbReference>
<evidence type="ECO:0000256" key="6">
    <source>
        <dbReference type="SAM" id="Phobius"/>
    </source>
</evidence>
<feature type="transmembrane region" description="Helical" evidence="6">
    <location>
        <begin position="211"/>
        <end position="238"/>
    </location>
</feature>
<accession>A0A3N6MN94</accession>
<organism evidence="7 8">
    <name type="scientific">Natrarchaeobius chitinivorans</name>
    <dbReference type="NCBI Taxonomy" id="1679083"/>
    <lineage>
        <taxon>Archaea</taxon>
        <taxon>Methanobacteriati</taxon>
        <taxon>Methanobacteriota</taxon>
        <taxon>Stenosarchaea group</taxon>
        <taxon>Halobacteria</taxon>
        <taxon>Halobacteriales</taxon>
        <taxon>Natrialbaceae</taxon>
        <taxon>Natrarchaeobius</taxon>
    </lineage>
</organism>
<keyword evidence="3 6" id="KW-0812">Transmembrane</keyword>
<evidence type="ECO:0000256" key="3">
    <source>
        <dbReference type="ARBA" id="ARBA00022692"/>
    </source>
</evidence>
<protein>
    <submittedName>
        <fullName evidence="7">Urea ABC transporter permease</fullName>
    </submittedName>
</protein>
<dbReference type="EMBL" id="REFZ01000011">
    <property type="protein sequence ID" value="RQG98950.1"/>
    <property type="molecule type" value="Genomic_DNA"/>
</dbReference>
<comment type="subcellular location">
    <subcellularLocation>
        <location evidence="1">Cell membrane</location>
        <topology evidence="1">Multi-pass membrane protein</topology>
    </subcellularLocation>
</comment>
<reference evidence="7 8" key="1">
    <citation type="submission" date="2018-10" db="EMBL/GenBank/DDBJ databases">
        <title>Natrarchaeobius chitinivorans gen. nov., sp. nov., and Natrarchaeobius haloalkaliphilus sp. nov., alkaliphilic, chitin-utilizing haloarchaea from hypersaline alkaline lakes.</title>
        <authorList>
            <person name="Sorokin D.Y."/>
            <person name="Elcheninov A.G."/>
            <person name="Kostrikina N.A."/>
            <person name="Bale N.J."/>
            <person name="Sinninghe Damste J.S."/>
            <person name="Khijniak T.V."/>
            <person name="Kublanov I.V."/>
            <person name="Toshchakov S.V."/>
        </authorList>
    </citation>
    <scope>NUCLEOTIDE SEQUENCE [LARGE SCALE GENOMIC DNA]</scope>
    <source>
        <strain evidence="7 8">AArcht7</strain>
    </source>
</reference>
<dbReference type="Proteomes" id="UP000281431">
    <property type="component" value="Unassembled WGS sequence"/>
</dbReference>
<dbReference type="PANTHER" id="PTHR30482:SF4">
    <property type="entry name" value="SLR1201 PROTEIN"/>
    <property type="match status" value="1"/>
</dbReference>
<proteinExistence type="predicted"/>
<feature type="transmembrane region" description="Helical" evidence="6">
    <location>
        <begin position="297"/>
        <end position="318"/>
    </location>
</feature>
<feature type="transmembrane region" description="Helical" evidence="6">
    <location>
        <begin position="44"/>
        <end position="66"/>
    </location>
</feature>
<dbReference type="GO" id="GO:0015658">
    <property type="term" value="F:branched-chain amino acid transmembrane transporter activity"/>
    <property type="evidence" value="ECO:0007669"/>
    <property type="project" value="InterPro"/>
</dbReference>
<sequence length="378" mass="41350">MDESEHATEESSNPHHWFSHLLDRFDEFHARFEGPNTIGNNRTFWAVFWGIFAILLVYPMIVNTFVLKTNTSFFIWVILALSLSIVWGYSGIFNFGQMATFGLGGYAYGVVAINLTEMIGGTVLALLIGVVLPAVVMAALGYFMFYGQVSGLYVAIITLVVTLMFNLLLTRTSGTTIGDAQLGGLNGMSGIPTLELDVVAFSFDLTPVSEYYLVLALMIAVYLGLRYTVNSYYGYVMIAIREDERRTQMFGYDIRKLKTALFSAGAALGGLAGVLYVSWSGFIDPTMFGLVSASLPIIWVTVGGRGTLLGSGIAAYLLQYTSNELGAMGTGYSFIFLGILFILVILFFPSGIVPALRDRWVAWSTTRKQSGSVQEGNS</sequence>
<comment type="caution">
    <text evidence="7">The sequence shown here is derived from an EMBL/GenBank/DDBJ whole genome shotgun (WGS) entry which is preliminary data.</text>
</comment>
<dbReference type="CDD" id="cd06581">
    <property type="entry name" value="TM_PBP1_LivM_like"/>
    <property type="match status" value="1"/>
</dbReference>
<feature type="transmembrane region" description="Helical" evidence="6">
    <location>
        <begin position="182"/>
        <end position="205"/>
    </location>
</feature>
<dbReference type="GO" id="GO:0005886">
    <property type="term" value="C:plasma membrane"/>
    <property type="evidence" value="ECO:0007669"/>
    <property type="project" value="UniProtKB-SubCell"/>
</dbReference>
<name>A0A3N6MN94_NATCH</name>